<feature type="compositionally biased region" description="Gly residues" evidence="3">
    <location>
        <begin position="173"/>
        <end position="188"/>
    </location>
</feature>
<evidence type="ECO:0000313" key="5">
    <source>
        <dbReference type="EMBL" id="MCH6163346.1"/>
    </source>
</evidence>
<comment type="caution">
    <text evidence="5">The sequence shown here is derived from an EMBL/GenBank/DDBJ whole genome shotgun (WGS) entry which is preliminary data.</text>
</comment>
<name>A0ABS9T495_9ACTN</name>
<dbReference type="RefSeq" id="WP_241062247.1">
    <property type="nucleotide sequence ID" value="NZ_JAKWJU010000002.1"/>
</dbReference>
<feature type="domain" description="CBM2" evidence="4">
    <location>
        <begin position="184"/>
        <end position="286"/>
    </location>
</feature>
<gene>
    <name evidence="5" type="ORF">MMA15_24015</name>
</gene>
<dbReference type="Gene3D" id="2.60.40.290">
    <property type="match status" value="1"/>
</dbReference>
<evidence type="ECO:0000259" key="4">
    <source>
        <dbReference type="PROSITE" id="PS51173"/>
    </source>
</evidence>
<dbReference type="SUPFAM" id="SSF49384">
    <property type="entry name" value="Carbohydrate-binding domain"/>
    <property type="match status" value="1"/>
</dbReference>
<dbReference type="InterPro" id="IPR012291">
    <property type="entry name" value="CBM2_carb-bd_dom_sf"/>
</dbReference>
<dbReference type="Pfam" id="PF00553">
    <property type="entry name" value="CBM_2"/>
    <property type="match status" value="1"/>
</dbReference>
<proteinExistence type="predicted"/>
<keyword evidence="6" id="KW-1185">Reference proteome</keyword>
<dbReference type="Proteomes" id="UP001166784">
    <property type="component" value="Unassembled WGS sequence"/>
</dbReference>
<feature type="region of interest" description="Disordered" evidence="3">
    <location>
        <begin position="109"/>
        <end position="193"/>
    </location>
</feature>
<dbReference type="InterPro" id="IPR001919">
    <property type="entry name" value="CBD2"/>
</dbReference>
<sequence length="286" mass="29017">MFRTGQATKVRRPASPTIVSVPPEGLMVMDDFSAGHPYPHGAGPDGGTPARRGALRRRLSDGAARCVRAVRAVPAGAVVASLVTVSGMTVVLQLAGAWPFAPHDVPDSVPGARLPLPPSAVDAGGSPSGRGSGEGRDADRPEDVGGGGGKQTSAPAGADDGDQAKAPPTAGQGMTGRTGEAGNGGTGNRGCRASWHVDGQWEDFNATVTVTATAGERLRGWEVTWTWADGQRLVKGWNGEFRTSGAEVGVRNSSGSAGISPTGETTFGFQATGSGSPAPRLTCHCR</sequence>
<dbReference type="InterPro" id="IPR008965">
    <property type="entry name" value="CBM2/CBM3_carb-bd_dom_sf"/>
</dbReference>
<protein>
    <submittedName>
        <fullName evidence="5">Cellulose-binding domain-containing protein</fullName>
    </submittedName>
</protein>
<feature type="compositionally biased region" description="Basic and acidic residues" evidence="3">
    <location>
        <begin position="133"/>
        <end position="143"/>
    </location>
</feature>
<dbReference type="PROSITE" id="PS51173">
    <property type="entry name" value="CBM2"/>
    <property type="match status" value="1"/>
</dbReference>
<keyword evidence="1" id="KW-0732">Signal</keyword>
<dbReference type="SMART" id="SM00637">
    <property type="entry name" value="CBD_II"/>
    <property type="match status" value="1"/>
</dbReference>
<keyword evidence="2" id="KW-0624">Polysaccharide degradation</keyword>
<evidence type="ECO:0000256" key="3">
    <source>
        <dbReference type="SAM" id="MobiDB-lite"/>
    </source>
</evidence>
<dbReference type="EMBL" id="JAKWJU010000002">
    <property type="protein sequence ID" value="MCH6163346.1"/>
    <property type="molecule type" value="Genomic_DNA"/>
</dbReference>
<evidence type="ECO:0000313" key="6">
    <source>
        <dbReference type="Proteomes" id="UP001166784"/>
    </source>
</evidence>
<organism evidence="5 6">
    <name type="scientific">Streptomyces marispadix</name>
    <dbReference type="NCBI Taxonomy" id="2922868"/>
    <lineage>
        <taxon>Bacteria</taxon>
        <taxon>Bacillati</taxon>
        <taxon>Actinomycetota</taxon>
        <taxon>Actinomycetes</taxon>
        <taxon>Kitasatosporales</taxon>
        <taxon>Streptomycetaceae</taxon>
        <taxon>Streptomyces</taxon>
    </lineage>
</organism>
<reference evidence="5" key="1">
    <citation type="submission" date="2022-03" db="EMBL/GenBank/DDBJ databases">
        <authorList>
            <person name="Santos J.D.N."/>
            <person name="Kallscheuer N."/>
            <person name="Jogler C."/>
            <person name="Lage O.M."/>
        </authorList>
    </citation>
    <scope>NUCLEOTIDE SEQUENCE</scope>
    <source>
        <strain evidence="5">M600PL45_2</strain>
    </source>
</reference>
<accession>A0ABS9T495</accession>
<evidence type="ECO:0000256" key="1">
    <source>
        <dbReference type="ARBA" id="ARBA00022729"/>
    </source>
</evidence>
<reference evidence="5" key="2">
    <citation type="journal article" date="2023" name="Int. J. Syst. Evol. Microbiol.">
        <title>Streptomyces marispadix sp. nov., isolated from marine beach sediment of the Northern Coast of Portugal.</title>
        <authorList>
            <person name="dos Santos J.D.N."/>
            <person name="Vitorino I.R."/>
            <person name="Kallscheuer N."/>
            <person name="Srivastava A."/>
            <person name="Krautwurst S."/>
            <person name="Marz M."/>
            <person name="Jogler C."/>
            <person name="Lobo Da Cunha A."/>
            <person name="Catita J."/>
            <person name="Goncalves H."/>
            <person name="Gonzalez I."/>
            <person name="Reyes F."/>
            <person name="Lage O.M."/>
        </authorList>
    </citation>
    <scope>NUCLEOTIDE SEQUENCE</scope>
    <source>
        <strain evidence="5">M600PL45_2</strain>
    </source>
</reference>
<keyword evidence="2" id="KW-0119">Carbohydrate metabolism</keyword>
<evidence type="ECO:0000256" key="2">
    <source>
        <dbReference type="ARBA" id="ARBA00023326"/>
    </source>
</evidence>